<dbReference type="SUPFAM" id="SSF55821">
    <property type="entry name" value="YrdC/RibB"/>
    <property type="match status" value="1"/>
</dbReference>
<evidence type="ECO:0000313" key="14">
    <source>
        <dbReference type="Proteomes" id="UP001062165"/>
    </source>
</evidence>
<dbReference type="PANTHER" id="PTHR17490">
    <property type="entry name" value="SUA5"/>
    <property type="match status" value="1"/>
</dbReference>
<dbReference type="Proteomes" id="UP001062165">
    <property type="component" value="Chromosome"/>
</dbReference>
<dbReference type="GO" id="GO:0061710">
    <property type="term" value="F:L-threonylcarbamoyladenylate synthase"/>
    <property type="evidence" value="ECO:0007669"/>
    <property type="project" value="UniProtKB-EC"/>
</dbReference>
<protein>
    <recommendedName>
        <fullName evidence="10">L-threonylcarbamoyladenylate synthase</fullName>
        <ecNumber evidence="3">2.7.7.87</ecNumber>
    </recommendedName>
    <alternativeName>
        <fullName evidence="10">L-threonylcarbamoyladenylate synthase</fullName>
    </alternativeName>
</protein>
<dbReference type="RefSeq" id="WP_263050727.1">
    <property type="nucleotide sequence ID" value="NZ_CP106735.1"/>
</dbReference>
<organism evidence="13 14">
    <name type="scientific">Reichenbachiella carrageenanivorans</name>
    <dbReference type="NCBI Taxonomy" id="2979869"/>
    <lineage>
        <taxon>Bacteria</taxon>
        <taxon>Pseudomonadati</taxon>
        <taxon>Bacteroidota</taxon>
        <taxon>Cytophagia</taxon>
        <taxon>Cytophagales</taxon>
        <taxon>Reichenbachiellaceae</taxon>
        <taxon>Reichenbachiella</taxon>
    </lineage>
</organism>
<evidence type="ECO:0000313" key="13">
    <source>
        <dbReference type="EMBL" id="UXX78983.1"/>
    </source>
</evidence>
<gene>
    <name evidence="13" type="ORF">N7E81_16640</name>
</gene>
<sequence length="206" mass="22405">MAKIGTDILHAAALLRAGKLVGVPTDTVYGLAGHAQKTETLQEIFLVKKRPQDKPLIAQVDHLEKATGFVKNIPNHARILAEKYWPGALTLIFEATPEVSPIMLSNGKTMGLRVPDHEMTLALLRQLDFPLAVTSANLNGQPSPTTAEEVNEQLGDQIEYILDGGTSLHGLESTIVGFENKMPVIFRQGAISEKEILATLNLQLSH</sequence>
<comment type="catalytic activity">
    <reaction evidence="11">
        <text>L-threonine + hydrogencarbonate + ATP = L-threonylcarbamoyladenylate + diphosphate + H2O</text>
        <dbReference type="Rhea" id="RHEA:36407"/>
        <dbReference type="ChEBI" id="CHEBI:15377"/>
        <dbReference type="ChEBI" id="CHEBI:17544"/>
        <dbReference type="ChEBI" id="CHEBI:30616"/>
        <dbReference type="ChEBI" id="CHEBI:33019"/>
        <dbReference type="ChEBI" id="CHEBI:57926"/>
        <dbReference type="ChEBI" id="CHEBI:73682"/>
        <dbReference type="EC" id="2.7.7.87"/>
    </reaction>
</comment>
<evidence type="ECO:0000256" key="4">
    <source>
        <dbReference type="ARBA" id="ARBA00022490"/>
    </source>
</evidence>
<dbReference type="NCBIfam" id="TIGR00057">
    <property type="entry name" value="L-threonylcarbamoyladenylate synthase"/>
    <property type="match status" value="1"/>
</dbReference>
<evidence type="ECO:0000256" key="11">
    <source>
        <dbReference type="ARBA" id="ARBA00048366"/>
    </source>
</evidence>
<accession>A0ABY6CYN8</accession>
<evidence type="ECO:0000256" key="3">
    <source>
        <dbReference type="ARBA" id="ARBA00012584"/>
    </source>
</evidence>
<dbReference type="PROSITE" id="PS51163">
    <property type="entry name" value="YRDC"/>
    <property type="match status" value="1"/>
</dbReference>
<keyword evidence="6" id="KW-0819">tRNA processing</keyword>
<evidence type="ECO:0000256" key="5">
    <source>
        <dbReference type="ARBA" id="ARBA00022679"/>
    </source>
</evidence>
<reference evidence="13" key="1">
    <citation type="submission" date="2022-10" db="EMBL/GenBank/DDBJ databases">
        <title>Comparative genomics and taxonomic characterization of three novel marine species of genus Reichenbachiella exhibiting antioxidant and polysaccharide degradation activities.</title>
        <authorList>
            <person name="Muhammad N."/>
            <person name="Lee Y.-J."/>
            <person name="Ko J."/>
            <person name="Kim S.-G."/>
        </authorList>
    </citation>
    <scope>NUCLEOTIDE SEQUENCE</scope>
    <source>
        <strain evidence="13">Wsw4-B4</strain>
    </source>
</reference>
<evidence type="ECO:0000256" key="1">
    <source>
        <dbReference type="ARBA" id="ARBA00004496"/>
    </source>
</evidence>
<keyword evidence="14" id="KW-1185">Reference proteome</keyword>
<keyword evidence="4" id="KW-0963">Cytoplasm</keyword>
<dbReference type="Pfam" id="PF01300">
    <property type="entry name" value="Sua5_yciO_yrdC"/>
    <property type="match status" value="1"/>
</dbReference>
<dbReference type="PANTHER" id="PTHR17490:SF16">
    <property type="entry name" value="THREONYLCARBAMOYL-AMP SYNTHASE"/>
    <property type="match status" value="1"/>
</dbReference>
<evidence type="ECO:0000256" key="10">
    <source>
        <dbReference type="ARBA" id="ARBA00029774"/>
    </source>
</evidence>
<evidence type="ECO:0000256" key="7">
    <source>
        <dbReference type="ARBA" id="ARBA00022695"/>
    </source>
</evidence>
<dbReference type="Gene3D" id="3.90.870.10">
    <property type="entry name" value="DHBP synthase"/>
    <property type="match status" value="1"/>
</dbReference>
<dbReference type="InterPro" id="IPR017945">
    <property type="entry name" value="DHBP_synth_RibB-like_a/b_dom"/>
</dbReference>
<evidence type="ECO:0000256" key="8">
    <source>
        <dbReference type="ARBA" id="ARBA00022741"/>
    </source>
</evidence>
<evidence type="ECO:0000256" key="6">
    <source>
        <dbReference type="ARBA" id="ARBA00022694"/>
    </source>
</evidence>
<evidence type="ECO:0000256" key="2">
    <source>
        <dbReference type="ARBA" id="ARBA00007663"/>
    </source>
</evidence>
<dbReference type="EC" id="2.7.7.87" evidence="3"/>
<keyword evidence="8" id="KW-0547">Nucleotide-binding</keyword>
<evidence type="ECO:0000256" key="9">
    <source>
        <dbReference type="ARBA" id="ARBA00022840"/>
    </source>
</evidence>
<dbReference type="InterPro" id="IPR050156">
    <property type="entry name" value="TC-AMP_synthase_SUA5"/>
</dbReference>
<keyword evidence="5 13" id="KW-0808">Transferase</keyword>
<dbReference type="InterPro" id="IPR006070">
    <property type="entry name" value="Sua5-like_dom"/>
</dbReference>
<evidence type="ECO:0000259" key="12">
    <source>
        <dbReference type="PROSITE" id="PS51163"/>
    </source>
</evidence>
<keyword evidence="7 13" id="KW-0548">Nucleotidyltransferase</keyword>
<keyword evidence="9" id="KW-0067">ATP-binding</keyword>
<feature type="domain" description="YrdC-like" evidence="12">
    <location>
        <begin position="5"/>
        <end position="191"/>
    </location>
</feature>
<proteinExistence type="inferred from homology"/>
<dbReference type="EMBL" id="CP106735">
    <property type="protein sequence ID" value="UXX78983.1"/>
    <property type="molecule type" value="Genomic_DNA"/>
</dbReference>
<comment type="subcellular location">
    <subcellularLocation>
        <location evidence="1">Cytoplasm</location>
    </subcellularLocation>
</comment>
<comment type="similarity">
    <text evidence="2">Belongs to the SUA5 family.</text>
</comment>
<name>A0ABY6CYN8_9BACT</name>